<keyword evidence="2" id="KW-1133">Transmembrane helix</keyword>
<keyword evidence="2" id="KW-0472">Membrane</keyword>
<dbReference type="Proteomes" id="UP000178656">
    <property type="component" value="Unassembled WGS sequence"/>
</dbReference>
<reference evidence="3 4" key="1">
    <citation type="journal article" date="2016" name="Nat. Commun.">
        <title>Thousands of microbial genomes shed light on interconnected biogeochemical processes in an aquifer system.</title>
        <authorList>
            <person name="Anantharaman K."/>
            <person name="Brown C.T."/>
            <person name="Hug L.A."/>
            <person name="Sharon I."/>
            <person name="Castelle C.J."/>
            <person name="Probst A.J."/>
            <person name="Thomas B.C."/>
            <person name="Singh A."/>
            <person name="Wilkins M.J."/>
            <person name="Karaoz U."/>
            <person name="Brodie E.L."/>
            <person name="Williams K.H."/>
            <person name="Hubbard S.S."/>
            <person name="Banfield J.F."/>
        </authorList>
    </citation>
    <scope>NUCLEOTIDE SEQUENCE [LARGE SCALE GENOMIC DNA]</scope>
</reference>
<evidence type="ECO:0000256" key="1">
    <source>
        <dbReference type="SAM" id="MobiDB-lite"/>
    </source>
</evidence>
<keyword evidence="2" id="KW-0812">Transmembrane</keyword>
<gene>
    <name evidence="3" type="ORF">A2482_04140</name>
</gene>
<evidence type="ECO:0000313" key="3">
    <source>
        <dbReference type="EMBL" id="OGF36464.1"/>
    </source>
</evidence>
<organism evidence="3 4">
    <name type="scientific">Candidatus Falkowbacteria bacterium RIFOXYC2_FULL_48_21</name>
    <dbReference type="NCBI Taxonomy" id="1798005"/>
    <lineage>
        <taxon>Bacteria</taxon>
        <taxon>Candidatus Falkowiibacteriota</taxon>
    </lineage>
</organism>
<evidence type="ECO:0000313" key="4">
    <source>
        <dbReference type="Proteomes" id="UP000178656"/>
    </source>
</evidence>
<feature type="region of interest" description="Disordered" evidence="1">
    <location>
        <begin position="137"/>
        <end position="156"/>
    </location>
</feature>
<sequence>MKRDENKFVKHGKRCVHSSIFLPIIALTIFSFVDLPLFSMAQEIKMSTPIIRTYKVAQATSTAPATEKANVVINSTESVPAGQSTIITPATDASVPMAATVIVTEPSKITDATTPTVVNPPVSGGAIVAPYPVTKTSGEPMPVPVPTPTTSGGEAMNTPVPPAAFSGGEENKKQPNKEDKQFDKGEQFISEDDDGMEMEFVDPKQVKNALKELKNIQSELKRFLKQVKKLPNSADDAATINDLLTQATGFYKNISAPTEDMSLREAMQEFWDARLWDEVNVIRAKVELPKELINIAKDLKKAKKLITQKPFINLGLDISVISGALGEAEAAYNEAKTNYDQGNMEDAQMAMEPIHSGLHPGEIMGVLYQMKEIKYRLKGLKNKEVKGIVDELLVDVIDSANVGDFREANQAMNDIKSELMKIMQKYMKSTSKLDAANKAKFDKLEQIISDKLGAEKQGQKSDQGGELEE</sequence>
<dbReference type="EMBL" id="MFGM01000035">
    <property type="protein sequence ID" value="OGF36464.1"/>
    <property type="molecule type" value="Genomic_DNA"/>
</dbReference>
<proteinExistence type="predicted"/>
<comment type="caution">
    <text evidence="3">The sequence shown here is derived from an EMBL/GenBank/DDBJ whole genome shotgun (WGS) entry which is preliminary data.</text>
</comment>
<name>A0A1F5TBV0_9BACT</name>
<accession>A0A1F5TBV0</accession>
<protein>
    <submittedName>
        <fullName evidence="3">Uncharacterized protein</fullName>
    </submittedName>
</protein>
<feature type="transmembrane region" description="Helical" evidence="2">
    <location>
        <begin position="20"/>
        <end position="41"/>
    </location>
</feature>
<feature type="region of interest" description="Disordered" evidence="1">
    <location>
        <begin position="161"/>
        <end position="184"/>
    </location>
</feature>
<evidence type="ECO:0000256" key="2">
    <source>
        <dbReference type="SAM" id="Phobius"/>
    </source>
</evidence>
<dbReference type="AlphaFoldDB" id="A0A1F5TBV0"/>
<feature type="compositionally biased region" description="Basic and acidic residues" evidence="1">
    <location>
        <begin position="169"/>
        <end position="184"/>
    </location>
</feature>